<keyword evidence="4" id="KW-1185">Reference proteome</keyword>
<dbReference type="Proteomes" id="UP000295706">
    <property type="component" value="Unassembled WGS sequence"/>
</dbReference>
<name>A0A4R4KBD1_9BACT</name>
<dbReference type="InterPro" id="IPR036291">
    <property type="entry name" value="NAD(P)-bd_dom_sf"/>
</dbReference>
<dbReference type="InterPro" id="IPR002347">
    <property type="entry name" value="SDR_fam"/>
</dbReference>
<comment type="similarity">
    <text evidence="1">Belongs to the short-chain dehydrogenases/reductases (SDR) family.</text>
</comment>
<dbReference type="FunFam" id="3.40.50.720:FF:000084">
    <property type="entry name" value="Short-chain dehydrogenase reductase"/>
    <property type="match status" value="1"/>
</dbReference>
<dbReference type="AlphaFoldDB" id="A0A4R4KBD1"/>
<evidence type="ECO:0000313" key="4">
    <source>
        <dbReference type="Proteomes" id="UP000295706"/>
    </source>
</evidence>
<dbReference type="Pfam" id="PF13561">
    <property type="entry name" value="adh_short_C2"/>
    <property type="match status" value="1"/>
</dbReference>
<reference evidence="3 4" key="1">
    <citation type="submission" date="2019-02" db="EMBL/GenBank/DDBJ databases">
        <title>Arundinibacter roseus gen. nov., sp. nov., a new member of the family Cytophagaceae.</title>
        <authorList>
            <person name="Szuroczki S."/>
            <person name="Khayer B."/>
            <person name="Sproer C."/>
            <person name="Toumi M."/>
            <person name="Szabo A."/>
            <person name="Felfoldi T."/>
            <person name="Schumann P."/>
            <person name="Toth E."/>
        </authorList>
    </citation>
    <scope>NUCLEOTIDE SEQUENCE [LARGE SCALE GENOMIC DNA]</scope>
    <source>
        <strain evidence="3 4">DMA-k-7a</strain>
    </source>
</reference>
<dbReference type="PROSITE" id="PS00061">
    <property type="entry name" value="ADH_SHORT"/>
    <property type="match status" value="1"/>
</dbReference>
<dbReference type="Gene3D" id="3.40.50.720">
    <property type="entry name" value="NAD(P)-binding Rossmann-like Domain"/>
    <property type="match status" value="1"/>
</dbReference>
<dbReference type="OrthoDB" id="9804104at2"/>
<dbReference type="PANTHER" id="PTHR42898">
    <property type="entry name" value="TROPINONE REDUCTASE"/>
    <property type="match status" value="1"/>
</dbReference>
<dbReference type="InterPro" id="IPR045000">
    <property type="entry name" value="TR"/>
</dbReference>
<evidence type="ECO:0000313" key="3">
    <source>
        <dbReference type="EMBL" id="TDB63966.1"/>
    </source>
</evidence>
<accession>A0A4R4KBD1</accession>
<keyword evidence="2" id="KW-0560">Oxidoreductase</keyword>
<dbReference type="PANTHER" id="PTHR42898:SF6">
    <property type="entry name" value="NADP-DEPENDENT MANNITOL DEHYDROGENASE"/>
    <property type="match status" value="1"/>
</dbReference>
<dbReference type="SUPFAM" id="SSF51735">
    <property type="entry name" value="NAD(P)-binding Rossmann-fold domains"/>
    <property type="match status" value="1"/>
</dbReference>
<dbReference type="PRINTS" id="PR00080">
    <property type="entry name" value="SDRFAMILY"/>
</dbReference>
<dbReference type="RefSeq" id="WP_132118504.1">
    <property type="nucleotide sequence ID" value="NZ_SMJU01000008.1"/>
</dbReference>
<dbReference type="EMBL" id="SMJU01000008">
    <property type="protein sequence ID" value="TDB63966.1"/>
    <property type="molecule type" value="Genomic_DNA"/>
</dbReference>
<comment type="caution">
    <text evidence="3">The sequence shown here is derived from an EMBL/GenBank/DDBJ whole genome shotgun (WGS) entry which is preliminary data.</text>
</comment>
<evidence type="ECO:0000256" key="1">
    <source>
        <dbReference type="ARBA" id="ARBA00006484"/>
    </source>
</evidence>
<dbReference type="InterPro" id="IPR020904">
    <property type="entry name" value="Sc_DH/Rdtase_CS"/>
</dbReference>
<protein>
    <submittedName>
        <fullName evidence="3">SDR family oxidoreductase</fullName>
    </submittedName>
</protein>
<proteinExistence type="inferred from homology"/>
<evidence type="ECO:0000256" key="2">
    <source>
        <dbReference type="ARBA" id="ARBA00023002"/>
    </source>
</evidence>
<organism evidence="3 4">
    <name type="scientific">Arundinibacter roseus</name>
    <dbReference type="NCBI Taxonomy" id="2070510"/>
    <lineage>
        <taxon>Bacteria</taxon>
        <taxon>Pseudomonadati</taxon>
        <taxon>Bacteroidota</taxon>
        <taxon>Cytophagia</taxon>
        <taxon>Cytophagales</taxon>
        <taxon>Spirosomataceae</taxon>
        <taxon>Arundinibacter</taxon>
    </lineage>
</organism>
<dbReference type="NCBIfam" id="NF005559">
    <property type="entry name" value="PRK07231.1"/>
    <property type="match status" value="1"/>
</dbReference>
<gene>
    <name evidence="3" type="ORF">EZE20_13550</name>
</gene>
<dbReference type="PRINTS" id="PR00081">
    <property type="entry name" value="GDHRDH"/>
</dbReference>
<sequence>MISWNLKGKKALITGGTKGIGEATTWLFAEAGAEVMIVARDAEAIDQMARKAAQKDLSIVGRAFDMTAPGAAAQIAEYVKDYWGSLDILVNNAGMNIRKPTIQYSGEEFDRIMQINLRSVFELAQSTYELLKSSKGCIVNVGSVSALTHISSGSIYGMSKAAVTQLTRNLAVEWAPDGIRVNAVAPWYIRTPLAKPVLNDPEKLANILARTPMKRVGTAEEVASAILFLSLPAASYVTGQCLSVDGGFMVNGY</sequence>
<dbReference type="GO" id="GO:0016491">
    <property type="term" value="F:oxidoreductase activity"/>
    <property type="evidence" value="ECO:0007669"/>
    <property type="project" value="UniProtKB-KW"/>
</dbReference>
<dbReference type="NCBIfam" id="NF006693">
    <property type="entry name" value="PRK09242.1"/>
    <property type="match status" value="1"/>
</dbReference>